<dbReference type="Gene3D" id="3.30.530.20">
    <property type="match status" value="1"/>
</dbReference>
<dbReference type="eggNOG" id="COG4276">
    <property type="taxonomic scope" value="Bacteria"/>
</dbReference>
<dbReference type="HOGENOM" id="CLU_112936_1_0_10"/>
<dbReference type="AlphaFoldDB" id="T2KM44"/>
<dbReference type="GO" id="GO:0051301">
    <property type="term" value="P:cell division"/>
    <property type="evidence" value="ECO:0007669"/>
    <property type="project" value="UniProtKB-KW"/>
</dbReference>
<sequence length="158" mass="18501">MAVYQFKREQFFNQSIDVLWEFISSPKNLKTITPDYMGFDIVSKDLPNAMYEGMIINYKVSPVLGIKTTWVTEITHVKNKHYFVDEQRVGPYKIWHHQHFLEETNGGTLMKDIVTYQPPFGILGVLANSIMIKHKLNEIFEYRNTVLNELFGTNSSQY</sequence>
<dbReference type="InterPro" id="IPR023393">
    <property type="entry name" value="START-like_dom_sf"/>
</dbReference>
<dbReference type="EMBL" id="HG315671">
    <property type="protein sequence ID" value="CDF79074.1"/>
    <property type="molecule type" value="Genomic_DNA"/>
</dbReference>
<name>T2KM44_FORAG</name>
<proteinExistence type="predicted"/>
<evidence type="ECO:0000313" key="1">
    <source>
        <dbReference type="EMBL" id="CDF79074.1"/>
    </source>
</evidence>
<evidence type="ECO:0000313" key="2">
    <source>
        <dbReference type="Proteomes" id="UP000016160"/>
    </source>
</evidence>
<gene>
    <name evidence="1" type="ORF">BN863_13620</name>
</gene>
<keyword evidence="1" id="KW-0131">Cell cycle</keyword>
<dbReference type="STRING" id="1347342.BN863_13620"/>
<keyword evidence="1" id="KW-0132">Cell division</keyword>
<dbReference type="Proteomes" id="UP000016160">
    <property type="component" value="Chromosome"/>
</dbReference>
<protein>
    <submittedName>
        <fullName evidence="1">'cell division inhibitor</fullName>
    </submittedName>
</protein>
<reference evidence="1 2" key="1">
    <citation type="journal article" date="2013" name="Appl. Environ. Microbiol.">
        <title>The genome of the alga-associated marine flavobacterium Formosa agariphila KMM 3901T reveals a broad potential for degradation of algal polysaccharides.</title>
        <authorList>
            <person name="Mann A.J."/>
            <person name="Hahnke R.L."/>
            <person name="Huang S."/>
            <person name="Werner J."/>
            <person name="Xing P."/>
            <person name="Barbeyron T."/>
            <person name="Huettel B."/>
            <person name="Stueber K."/>
            <person name="Reinhardt R."/>
            <person name="Harder J."/>
            <person name="Gloeckner F.O."/>
            <person name="Amann R.I."/>
            <person name="Teeling H."/>
        </authorList>
    </citation>
    <scope>NUCLEOTIDE SEQUENCE [LARGE SCALE GENOMIC DNA]</scope>
    <source>
        <strain evidence="2">DSM 15362 / KCTC 12365 / LMG 23005 / KMM 3901</strain>
    </source>
</reference>
<keyword evidence="2" id="KW-1185">Reference proteome</keyword>
<dbReference type="SUPFAM" id="SSF55961">
    <property type="entry name" value="Bet v1-like"/>
    <property type="match status" value="1"/>
</dbReference>
<dbReference type="CDD" id="cd07820">
    <property type="entry name" value="SRPBCC_3"/>
    <property type="match status" value="1"/>
</dbReference>
<accession>T2KM44</accession>
<organism evidence="1 2">
    <name type="scientific">Formosa agariphila (strain DSM 15362 / KCTC 12365 / LMG 23005 / KMM 3901 / M-2Alg 35-1)</name>
    <dbReference type="NCBI Taxonomy" id="1347342"/>
    <lineage>
        <taxon>Bacteria</taxon>
        <taxon>Pseudomonadati</taxon>
        <taxon>Bacteroidota</taxon>
        <taxon>Flavobacteriia</taxon>
        <taxon>Flavobacteriales</taxon>
        <taxon>Flavobacteriaceae</taxon>
        <taxon>Formosa</taxon>
    </lineage>
</organism>